<accession>A0A422M7E5</accession>
<proteinExistence type="predicted"/>
<dbReference type="RefSeq" id="WP_183414768.1">
    <property type="nucleotide sequence ID" value="NZ_LKFS01000026.1"/>
</dbReference>
<comment type="caution">
    <text evidence="1">The sequence shown here is derived from an EMBL/GenBank/DDBJ whole genome shotgun (WGS) entry which is preliminary data.</text>
</comment>
<name>A0A422M7E5_LACPA</name>
<evidence type="ECO:0000313" key="1">
    <source>
        <dbReference type="EMBL" id="RND83710.1"/>
    </source>
</evidence>
<dbReference type="AlphaFoldDB" id="A0A422M7E5"/>
<protein>
    <submittedName>
        <fullName evidence="1">Uncharacterized protein</fullName>
    </submittedName>
</protein>
<dbReference type="EMBL" id="LKFS01000026">
    <property type="protein sequence ID" value="RND83710.1"/>
    <property type="molecule type" value="Genomic_DNA"/>
</dbReference>
<sequence length="56" mass="6496">MDTVWEVFHGQSLKEIVDQAHQDMHAPYHASQVSVQYLNKEWVVTVLGELDKEELS</sequence>
<organism evidence="1 2">
    <name type="scientific">Lacticaseibacillus paracasei</name>
    <name type="common">Lactobacillus paracasei</name>
    <dbReference type="NCBI Taxonomy" id="1597"/>
    <lineage>
        <taxon>Bacteria</taxon>
        <taxon>Bacillati</taxon>
        <taxon>Bacillota</taxon>
        <taxon>Bacilli</taxon>
        <taxon>Lactobacillales</taxon>
        <taxon>Lactobacillaceae</taxon>
        <taxon>Lacticaseibacillus</taxon>
    </lineage>
</organism>
<evidence type="ECO:0000313" key="2">
    <source>
        <dbReference type="Proteomes" id="UP000284716"/>
    </source>
</evidence>
<dbReference type="Proteomes" id="UP000284716">
    <property type="component" value="Unassembled WGS sequence"/>
</dbReference>
<gene>
    <name evidence="1" type="ORF">FAM18157_00545</name>
</gene>
<reference evidence="1 2" key="1">
    <citation type="journal article" date="2018" name="Front. Microbiol.">
        <title>Conversion of Methionine to Cysteine in Lactobacillus paracasei Depends on the Highly Mobile cysK-ctl-cysE Gene Cluster.</title>
        <authorList>
            <person name="Wuthrich D."/>
            <person name="Irmler S."/>
            <person name="Berthoud H."/>
            <person name="Guggenbuhl B."/>
            <person name="Eugster E."/>
            <person name="Bruggmann R."/>
        </authorList>
    </citation>
    <scope>NUCLEOTIDE SEQUENCE [LARGE SCALE GENOMIC DNA]</scope>
    <source>
        <strain evidence="1 2">FAM18157</strain>
    </source>
</reference>